<feature type="transmembrane region" description="Helical" evidence="15">
    <location>
        <begin position="883"/>
        <end position="908"/>
    </location>
</feature>
<sequence>MSESSVKNGWIEGKGEYTFPNGTVYSGDFINDEFDGEGTLTFPDGGTFIGKWKRGIAIDGRYVFGDGLDFEDKDWGYLNNGDRRFYDEVKHGIRPAGASLLTNDPKGPPKIPKGCYDVGNGYFDPVENKTFSYDGTRMIGKPGEEEIKWIKNTVIATVHQGDDLLAVARNCSIFMTMDGSPMANHARSVSDASDIPTVEDTASVVTNAVETDSIASVRDSSVSFDLDESSLRPASDQPTQDGVSLVDSSSAQNPTQEKNETVEEARSRGRSESSDAAMCRICGQGVEEGPLYHPCRCSGSIAYVHEQCLRRWLAMRRTGRTDDDDGTFILEDQRCELCGHKFSFRVVYAPNAPSHLPVRYFLSETWKLIFSFVKKCFRPLYALTIWLVLLPLMSMTVLADIFGVIDGFPDRLQMAESPCTMTWHLCHCVLRYGFVLGPSSSSGSQFPWLAMIFRRPMLGVLCGGILISLCGFGLLQLWLHMRVAAVPMVVPTEPGDDRPRVIHRRRQRPAATAAATATAETTSDTAVDAAAGGHGDDNGGAHDGGDDDDSSGDAPTTGNVEEAEIEVRLENLIGLEGSLGPSISTWFVMLYANTIAMLALIVVPYYIGRIVYVHFFPAFLAYAPPIANGSPSSSSSSITTAILATTLSRTTSFVTGIDNIENAAQCPLAPTLLQPTIPEDPYLVFVQRIQDHAATDTQRLYPRPLADDFPWDLICLSFGGLLCTQVAAMYHLWSTRGGAGFIGRVLSIVGTALKYCIVIVTGGFLPSLAVGCVVLLALESAGTHPLEPSNEPSNERSLMSLALGQLPVVVGAILVMLVGHLVISITQAAEQGVLSCLKPQAKEAMRESPAMVACFGHIIGRSEEEAGGEQRGGVVRNKGMVPALYYSLIYIVHKLALVFLCVLPALAFQHRYLPLQTRLVVTESPQANPEAAPSAFATSGSLDYLFVSVEFLCGHVLFPLVVRKPPMPPILASLGRKIVKCLGLSSPFLDCAPATVEWTLPLVLKLLSLLSLAATCTLVAITTLPLIVGRRACRLLLPASVLHYVDDLQAAPMGVVLTLLGGQVILRLMTAMSSIPAATRSFLTRLANNQHLIRSFLRNTGRLLFSLFSLLAATIFTFVIAPLLLGLLLYCVLVLPNSSSDVVNTASAPTKLFVFPCWVAGLVAMKVWILTIATRADVAWTMYDSHGILYPPLHREVCVNLLWPSVRVWLFHSTVPSAVAKVLTVYLLSTFDDSVEYLCAFMSRYSVLLSVALDVCIRSILPTVVRAISDYHRRMFDERYLVSTELENFDDSTPAKEGFGVATE</sequence>
<dbReference type="CDD" id="cd16702">
    <property type="entry name" value="RING_CH-C4HC3_MARCH6"/>
    <property type="match status" value="1"/>
</dbReference>
<evidence type="ECO:0000256" key="14">
    <source>
        <dbReference type="SAM" id="MobiDB-lite"/>
    </source>
</evidence>
<feature type="transmembrane region" description="Helical" evidence="15">
    <location>
        <begin position="745"/>
        <end position="778"/>
    </location>
</feature>
<feature type="transmembrane region" description="Helical" evidence="15">
    <location>
        <begin position="380"/>
        <end position="405"/>
    </location>
</feature>
<feature type="transmembrane region" description="Helical" evidence="15">
    <location>
        <begin position="798"/>
        <end position="823"/>
    </location>
</feature>
<feature type="compositionally biased region" description="Polar residues" evidence="14">
    <location>
        <begin position="236"/>
        <end position="256"/>
    </location>
</feature>
<dbReference type="InterPro" id="IPR003409">
    <property type="entry name" value="MORN"/>
</dbReference>
<keyword evidence="5" id="KW-0808">Transferase</keyword>
<feature type="transmembrane region" description="Helical" evidence="15">
    <location>
        <begin position="709"/>
        <end position="733"/>
    </location>
</feature>
<comment type="caution">
    <text evidence="17">The sequence shown here is derived from an EMBL/GenBank/DDBJ whole genome shotgun (WGS) entry which is preliminary data.</text>
</comment>
<dbReference type="GO" id="GO:0061630">
    <property type="term" value="F:ubiquitin protein ligase activity"/>
    <property type="evidence" value="ECO:0007669"/>
    <property type="project" value="UniProtKB-EC"/>
</dbReference>
<evidence type="ECO:0000256" key="10">
    <source>
        <dbReference type="ARBA" id="ARBA00022786"/>
    </source>
</evidence>
<feature type="compositionally biased region" description="Low complexity" evidence="14">
    <location>
        <begin position="510"/>
        <end position="531"/>
    </location>
</feature>
<proteinExistence type="predicted"/>
<dbReference type="Proteomes" id="UP000572268">
    <property type="component" value="Unassembled WGS sequence"/>
</dbReference>
<keyword evidence="7" id="KW-0479">Metal-binding</keyword>
<evidence type="ECO:0000256" key="13">
    <source>
        <dbReference type="ARBA" id="ARBA00023136"/>
    </source>
</evidence>
<feature type="region of interest" description="Disordered" evidence="14">
    <location>
        <begin position="226"/>
        <end position="271"/>
    </location>
</feature>
<dbReference type="Pfam" id="PF02493">
    <property type="entry name" value="MORN"/>
    <property type="match status" value="2"/>
</dbReference>
<dbReference type="SUPFAM" id="SSF82185">
    <property type="entry name" value="Histone H3 K4-specific methyltransferase SET7/9 N-terminal domain"/>
    <property type="match status" value="1"/>
</dbReference>
<feature type="domain" description="RING-CH-type" evidence="16">
    <location>
        <begin position="271"/>
        <end position="345"/>
    </location>
</feature>
<comment type="catalytic activity">
    <reaction evidence="1">
        <text>S-ubiquitinyl-[E2 ubiquitin-conjugating enzyme]-L-cysteine + [acceptor protein]-L-lysine = [E2 ubiquitin-conjugating enzyme]-L-cysteine + N(6)-ubiquitinyl-[acceptor protein]-L-lysine.</text>
        <dbReference type="EC" id="2.3.2.27"/>
    </reaction>
</comment>
<keyword evidence="9" id="KW-0863">Zinc-finger</keyword>
<accession>A0A7J6L9M8</accession>
<gene>
    <name evidence="17" type="ORF">FOL46_008114</name>
</gene>
<organism evidence="17 18">
    <name type="scientific">Perkinsus olseni</name>
    <name type="common">Perkinsus atlanticus</name>
    <dbReference type="NCBI Taxonomy" id="32597"/>
    <lineage>
        <taxon>Eukaryota</taxon>
        <taxon>Sar</taxon>
        <taxon>Alveolata</taxon>
        <taxon>Perkinsozoa</taxon>
        <taxon>Perkinsea</taxon>
        <taxon>Perkinsida</taxon>
        <taxon>Perkinsidae</taxon>
        <taxon>Perkinsus</taxon>
    </lineage>
</organism>
<feature type="transmembrane region" description="Helical" evidence="15">
    <location>
        <begin position="1006"/>
        <end position="1028"/>
    </location>
</feature>
<dbReference type="GO" id="GO:0005789">
    <property type="term" value="C:endoplasmic reticulum membrane"/>
    <property type="evidence" value="ECO:0007669"/>
    <property type="project" value="TreeGrafter"/>
</dbReference>
<evidence type="ECO:0000256" key="12">
    <source>
        <dbReference type="ARBA" id="ARBA00022989"/>
    </source>
</evidence>
<dbReference type="Pfam" id="PF12906">
    <property type="entry name" value="RINGv"/>
    <property type="match status" value="1"/>
</dbReference>
<feature type="transmembrane region" description="Helical" evidence="15">
    <location>
        <begin position="458"/>
        <end position="479"/>
    </location>
</feature>
<evidence type="ECO:0000256" key="15">
    <source>
        <dbReference type="SAM" id="Phobius"/>
    </source>
</evidence>
<evidence type="ECO:0000256" key="3">
    <source>
        <dbReference type="ARBA" id="ARBA00004906"/>
    </source>
</evidence>
<dbReference type="InterPro" id="IPR011016">
    <property type="entry name" value="Znf_RING-CH"/>
</dbReference>
<dbReference type="GO" id="GO:0008270">
    <property type="term" value="F:zinc ion binding"/>
    <property type="evidence" value="ECO:0007669"/>
    <property type="project" value="UniProtKB-KW"/>
</dbReference>
<reference evidence="17 18" key="1">
    <citation type="submission" date="2020-04" db="EMBL/GenBank/DDBJ databases">
        <title>Perkinsus olseni comparative genomics.</title>
        <authorList>
            <person name="Bogema D.R."/>
        </authorList>
    </citation>
    <scope>NUCLEOTIDE SEQUENCE [LARGE SCALE GENOMIC DNA]</scope>
    <source>
        <strain evidence="17">ATCC PRA-31</strain>
    </source>
</reference>
<evidence type="ECO:0000256" key="4">
    <source>
        <dbReference type="ARBA" id="ARBA00012483"/>
    </source>
</evidence>
<keyword evidence="11" id="KW-0862">Zinc</keyword>
<feature type="transmembrane region" description="Helical" evidence="15">
    <location>
        <begin position="610"/>
        <end position="627"/>
    </location>
</feature>
<feature type="compositionally biased region" description="Basic and acidic residues" evidence="14">
    <location>
        <begin position="534"/>
        <end position="544"/>
    </location>
</feature>
<evidence type="ECO:0000259" key="16">
    <source>
        <dbReference type="PROSITE" id="PS51292"/>
    </source>
</evidence>
<feature type="transmembrane region" description="Helical" evidence="15">
    <location>
        <begin position="1048"/>
        <end position="1066"/>
    </location>
</feature>
<dbReference type="PROSITE" id="PS51292">
    <property type="entry name" value="ZF_RING_CH"/>
    <property type="match status" value="1"/>
</dbReference>
<feature type="transmembrane region" description="Helical" evidence="15">
    <location>
        <begin position="583"/>
        <end position="603"/>
    </location>
</feature>
<dbReference type="InterPro" id="IPR013083">
    <property type="entry name" value="Znf_RING/FYVE/PHD"/>
</dbReference>
<comment type="subcellular location">
    <subcellularLocation>
        <location evidence="2">Membrane</location>
        <topology evidence="2">Multi-pass membrane protein</topology>
    </subcellularLocation>
</comment>
<evidence type="ECO:0000256" key="6">
    <source>
        <dbReference type="ARBA" id="ARBA00022692"/>
    </source>
</evidence>
<dbReference type="EC" id="2.3.2.27" evidence="4"/>
<keyword evidence="13 15" id="KW-0472">Membrane</keyword>
<dbReference type="PANTHER" id="PTHR13145:SF0">
    <property type="entry name" value="E3 UBIQUITIN-PROTEIN LIGASE MARCHF6"/>
    <property type="match status" value="1"/>
</dbReference>
<evidence type="ECO:0000256" key="8">
    <source>
        <dbReference type="ARBA" id="ARBA00022737"/>
    </source>
</evidence>
<dbReference type="Gene3D" id="2.20.110.10">
    <property type="entry name" value="Histone H3 K4-specific methyltransferase SET7/9 N-terminal domain"/>
    <property type="match status" value="1"/>
</dbReference>
<keyword evidence="10" id="KW-0833">Ubl conjugation pathway</keyword>
<comment type="pathway">
    <text evidence="3">Protein modification; protein ubiquitination.</text>
</comment>
<keyword evidence="12 15" id="KW-1133">Transmembrane helix</keyword>
<evidence type="ECO:0000313" key="17">
    <source>
        <dbReference type="EMBL" id="KAF4655810.1"/>
    </source>
</evidence>
<dbReference type="EMBL" id="JABANN010000621">
    <property type="protein sequence ID" value="KAF4655810.1"/>
    <property type="molecule type" value="Genomic_DNA"/>
</dbReference>
<evidence type="ECO:0000256" key="1">
    <source>
        <dbReference type="ARBA" id="ARBA00000900"/>
    </source>
</evidence>
<dbReference type="PANTHER" id="PTHR13145">
    <property type="entry name" value="SSM4 PROTEIN"/>
    <property type="match status" value="1"/>
</dbReference>
<evidence type="ECO:0000256" key="5">
    <source>
        <dbReference type="ARBA" id="ARBA00022679"/>
    </source>
</evidence>
<dbReference type="SMART" id="SM00744">
    <property type="entry name" value="RINGv"/>
    <property type="match status" value="1"/>
</dbReference>
<evidence type="ECO:0000256" key="2">
    <source>
        <dbReference type="ARBA" id="ARBA00004141"/>
    </source>
</evidence>
<evidence type="ECO:0000313" key="18">
    <source>
        <dbReference type="Proteomes" id="UP000572268"/>
    </source>
</evidence>
<dbReference type="GO" id="GO:0036503">
    <property type="term" value="P:ERAD pathway"/>
    <property type="evidence" value="ECO:0007669"/>
    <property type="project" value="TreeGrafter"/>
</dbReference>
<evidence type="ECO:0000256" key="7">
    <source>
        <dbReference type="ARBA" id="ARBA00022723"/>
    </source>
</evidence>
<feature type="compositionally biased region" description="Basic and acidic residues" evidence="14">
    <location>
        <begin position="257"/>
        <end position="271"/>
    </location>
</feature>
<dbReference type="Gene3D" id="3.30.40.10">
    <property type="entry name" value="Zinc/RING finger domain, C3HC4 (zinc finger)"/>
    <property type="match status" value="1"/>
</dbReference>
<feature type="transmembrane region" description="Helical" evidence="15">
    <location>
        <begin position="1153"/>
        <end position="1173"/>
    </location>
</feature>
<protein>
    <recommendedName>
        <fullName evidence="4">RING-type E3 ubiquitin transferase</fullName>
        <ecNumber evidence="4">2.3.2.27</ecNumber>
    </recommendedName>
</protein>
<evidence type="ECO:0000256" key="9">
    <source>
        <dbReference type="ARBA" id="ARBA00022771"/>
    </source>
</evidence>
<name>A0A7J6L9M8_PEROL</name>
<feature type="region of interest" description="Disordered" evidence="14">
    <location>
        <begin position="494"/>
        <end position="561"/>
    </location>
</feature>
<keyword evidence="6 15" id="KW-0812">Transmembrane</keyword>
<feature type="transmembrane region" description="Helical" evidence="15">
    <location>
        <begin position="944"/>
        <end position="962"/>
    </location>
</feature>
<keyword evidence="8" id="KW-0677">Repeat</keyword>
<feature type="transmembrane region" description="Helical" evidence="15">
    <location>
        <begin position="1103"/>
        <end position="1133"/>
    </location>
</feature>
<dbReference type="SUPFAM" id="SSF57850">
    <property type="entry name" value="RING/U-box"/>
    <property type="match status" value="1"/>
</dbReference>
<evidence type="ECO:0000256" key="11">
    <source>
        <dbReference type="ARBA" id="ARBA00022833"/>
    </source>
</evidence>